<dbReference type="EMBL" id="CAADFL010000178">
    <property type="protein sequence ID" value="VFK11360.1"/>
    <property type="molecule type" value="Genomic_DNA"/>
</dbReference>
<name>A0A450W2R8_9GAMM</name>
<evidence type="ECO:0000313" key="3">
    <source>
        <dbReference type="EMBL" id="VFK11360.1"/>
    </source>
</evidence>
<organism evidence="3">
    <name type="scientific">Candidatus Kentrum sp. FM</name>
    <dbReference type="NCBI Taxonomy" id="2126340"/>
    <lineage>
        <taxon>Bacteria</taxon>
        <taxon>Pseudomonadati</taxon>
        <taxon>Pseudomonadota</taxon>
        <taxon>Gammaproteobacteria</taxon>
        <taxon>Candidatus Kentrum</taxon>
    </lineage>
</organism>
<accession>A0A450W2R8</accession>
<gene>
    <name evidence="2" type="ORF">BECKFM1743A_GA0114220_103442</name>
    <name evidence="3" type="ORF">BECKFM1743B_GA0114221_101782</name>
    <name evidence="1" type="ORF">BECKFM1743C_GA0114222_103373</name>
</gene>
<reference evidence="3" key="1">
    <citation type="submission" date="2019-02" db="EMBL/GenBank/DDBJ databases">
        <authorList>
            <person name="Gruber-Vodicka R. H."/>
            <person name="Seah K. B. B."/>
        </authorList>
    </citation>
    <scope>NUCLEOTIDE SEQUENCE</scope>
    <source>
        <strain evidence="2">BECK_BZ163</strain>
        <strain evidence="3">BECK_BZ164</strain>
        <strain evidence="1">BECK_BZ165</strain>
    </source>
</reference>
<sequence length="74" mass="8192">MGEVRIIPNFLPGPHELILREEATEATFRSDPEVRQPKRPHSVDRAVCYRTAAQATTGEMCVAQGSVPYGVPEK</sequence>
<dbReference type="EMBL" id="CAADEZ010000344">
    <property type="protein sequence ID" value="VFJ63928.1"/>
    <property type="molecule type" value="Genomic_DNA"/>
</dbReference>
<dbReference type="AlphaFoldDB" id="A0A450W2R8"/>
<evidence type="ECO:0000313" key="2">
    <source>
        <dbReference type="EMBL" id="VFJ63928.1"/>
    </source>
</evidence>
<protein>
    <submittedName>
        <fullName evidence="3">Uncharacterized protein</fullName>
    </submittedName>
</protein>
<evidence type="ECO:0000313" key="1">
    <source>
        <dbReference type="EMBL" id="VFJ63171.1"/>
    </source>
</evidence>
<dbReference type="EMBL" id="CAADFA010000337">
    <property type="protein sequence ID" value="VFJ63171.1"/>
    <property type="molecule type" value="Genomic_DNA"/>
</dbReference>
<proteinExistence type="predicted"/>